<dbReference type="Pfam" id="PF12259">
    <property type="entry name" value="Baculo_F"/>
    <property type="match status" value="1"/>
</dbReference>
<dbReference type="AlphaFoldDB" id="A0A2M4ARJ5"/>
<sequence>MDADDRTRVDTDMDRLRGNEERLGTVFTHQTNVVETLYQEIKRATDQVNNNLQQIRTADQAIRTEVEAGLNFTNQYRALLALEQDLSEAGLWITEMTRHIHRQQHLFLKVLLKSQLNGHEIAEIINPNRLLSELEGYSRQLPPRQTFPRRPNGGIAPEIIQNIETTRKILPGLVIGVNLRVPIVKRDTLRAYQGIISPMVKNDTIILIGLANDLLLTDPRTDMGYLVPANYLTTCQSVGGAHLCEMTTSLIDLPSEPQCLAEMYYHNQTTSCVIKIVRANRILWIKAPPANEWIYVAPTLTTATITNDTGEATIALHGVGIHTLHPGETITTPHTSVTYYITDPGDVKLLEPRAGWNVSDLGTGNAVSWKKVPKLDTSIEPFLTQEMLLKHAVDVADLQRSRPQLENIVYAPLEHPWLTTPILVGVAVVIALIRCRANINCNLARSRKPLPQPATRTIAADPPSSMSPESQSKTGDSARANVIEHRGKEPADGTRALGGPNPDQPKTQAEPFELPEKGNVRITPASPPTAPSPPSPPCRVILH</sequence>
<feature type="compositionally biased region" description="Polar residues" evidence="1">
    <location>
        <begin position="464"/>
        <end position="475"/>
    </location>
</feature>
<dbReference type="EMBL" id="GGFK01010080">
    <property type="protein sequence ID" value="MBW43401.1"/>
    <property type="molecule type" value="Transcribed_RNA"/>
</dbReference>
<feature type="region of interest" description="Disordered" evidence="1">
    <location>
        <begin position="446"/>
        <end position="543"/>
    </location>
</feature>
<organism evidence="2">
    <name type="scientific">Anopheles triannulatus</name>
    <dbReference type="NCBI Taxonomy" id="58253"/>
    <lineage>
        <taxon>Eukaryota</taxon>
        <taxon>Metazoa</taxon>
        <taxon>Ecdysozoa</taxon>
        <taxon>Arthropoda</taxon>
        <taxon>Hexapoda</taxon>
        <taxon>Insecta</taxon>
        <taxon>Pterygota</taxon>
        <taxon>Neoptera</taxon>
        <taxon>Endopterygota</taxon>
        <taxon>Diptera</taxon>
        <taxon>Nematocera</taxon>
        <taxon>Culicoidea</taxon>
        <taxon>Culicidae</taxon>
        <taxon>Anophelinae</taxon>
        <taxon>Anopheles</taxon>
    </lineage>
</organism>
<feature type="compositionally biased region" description="Pro residues" evidence="1">
    <location>
        <begin position="525"/>
        <end position="537"/>
    </location>
</feature>
<reference evidence="2" key="1">
    <citation type="submission" date="2018-01" db="EMBL/GenBank/DDBJ databases">
        <title>An insight into the sialome of Amazonian anophelines.</title>
        <authorList>
            <person name="Ribeiro J.M."/>
            <person name="Scarpassa V."/>
            <person name="Calvo E."/>
        </authorList>
    </citation>
    <scope>NUCLEOTIDE SEQUENCE</scope>
    <source>
        <tissue evidence="2">Salivary glands</tissue>
    </source>
</reference>
<evidence type="ECO:0000313" key="2">
    <source>
        <dbReference type="EMBL" id="MBW43401.1"/>
    </source>
</evidence>
<proteinExistence type="predicted"/>
<name>A0A2M4ARJ5_9DIPT</name>
<accession>A0A2M4ARJ5</accession>
<evidence type="ECO:0000256" key="1">
    <source>
        <dbReference type="SAM" id="MobiDB-lite"/>
    </source>
</evidence>
<protein>
    <submittedName>
        <fullName evidence="2">Putative arac family transcriptional regulator</fullName>
    </submittedName>
</protein>
<dbReference type="InterPro" id="IPR022048">
    <property type="entry name" value="Envelope_fusion-like"/>
</dbReference>
<feature type="compositionally biased region" description="Basic and acidic residues" evidence="1">
    <location>
        <begin position="482"/>
        <end position="492"/>
    </location>
</feature>